<feature type="region of interest" description="Disordered" evidence="4">
    <location>
        <begin position="575"/>
        <end position="624"/>
    </location>
</feature>
<accession>A0A1Y2IZ02</accession>
<dbReference type="Pfam" id="PF13637">
    <property type="entry name" value="Ank_4"/>
    <property type="match status" value="1"/>
</dbReference>
<organism evidence="5 6">
    <name type="scientific">Trametes coccinea (strain BRFM310)</name>
    <name type="common">Pycnoporus coccineus</name>
    <dbReference type="NCBI Taxonomy" id="1353009"/>
    <lineage>
        <taxon>Eukaryota</taxon>
        <taxon>Fungi</taxon>
        <taxon>Dikarya</taxon>
        <taxon>Basidiomycota</taxon>
        <taxon>Agaricomycotina</taxon>
        <taxon>Agaricomycetes</taxon>
        <taxon>Polyporales</taxon>
        <taxon>Polyporaceae</taxon>
        <taxon>Trametes</taxon>
    </lineage>
</organism>
<feature type="region of interest" description="Disordered" evidence="4">
    <location>
        <begin position="655"/>
        <end position="688"/>
    </location>
</feature>
<dbReference type="SUPFAM" id="SSF48403">
    <property type="entry name" value="Ankyrin repeat"/>
    <property type="match status" value="1"/>
</dbReference>
<evidence type="ECO:0000313" key="5">
    <source>
        <dbReference type="EMBL" id="OSD06346.1"/>
    </source>
</evidence>
<dbReference type="Proteomes" id="UP000193067">
    <property type="component" value="Unassembled WGS sequence"/>
</dbReference>
<dbReference type="Gene3D" id="1.25.40.20">
    <property type="entry name" value="Ankyrin repeat-containing domain"/>
    <property type="match status" value="2"/>
</dbReference>
<keyword evidence="1" id="KW-0677">Repeat</keyword>
<protein>
    <submittedName>
        <fullName evidence="5">Ankyrin</fullName>
    </submittedName>
</protein>
<evidence type="ECO:0000313" key="6">
    <source>
        <dbReference type="Proteomes" id="UP000193067"/>
    </source>
</evidence>
<feature type="repeat" description="ANK" evidence="3">
    <location>
        <begin position="280"/>
        <end position="314"/>
    </location>
</feature>
<keyword evidence="6" id="KW-1185">Reference proteome</keyword>
<proteinExistence type="predicted"/>
<dbReference type="Pfam" id="PF00023">
    <property type="entry name" value="Ank"/>
    <property type="match status" value="1"/>
</dbReference>
<dbReference type="OrthoDB" id="539213at2759"/>
<evidence type="ECO:0000256" key="1">
    <source>
        <dbReference type="ARBA" id="ARBA00022737"/>
    </source>
</evidence>
<dbReference type="InterPro" id="IPR002110">
    <property type="entry name" value="Ankyrin_rpt"/>
</dbReference>
<gene>
    <name evidence="5" type="ORF">PYCCODRAFT_1360379</name>
</gene>
<dbReference type="SMART" id="SM00248">
    <property type="entry name" value="ANK"/>
    <property type="match status" value="6"/>
</dbReference>
<dbReference type="STRING" id="1353009.A0A1Y2IZ02"/>
<dbReference type="InterPro" id="IPR050776">
    <property type="entry name" value="Ank_Repeat/CDKN_Inhibitor"/>
</dbReference>
<feature type="repeat" description="ANK" evidence="3">
    <location>
        <begin position="137"/>
        <end position="169"/>
    </location>
</feature>
<dbReference type="PROSITE" id="PS50088">
    <property type="entry name" value="ANK_REPEAT"/>
    <property type="match status" value="3"/>
</dbReference>
<dbReference type="PANTHER" id="PTHR24201">
    <property type="entry name" value="ANK_REP_REGION DOMAIN-CONTAINING PROTEIN"/>
    <property type="match status" value="1"/>
</dbReference>
<dbReference type="AlphaFoldDB" id="A0A1Y2IZ02"/>
<evidence type="ECO:0000256" key="4">
    <source>
        <dbReference type="SAM" id="MobiDB-lite"/>
    </source>
</evidence>
<evidence type="ECO:0000256" key="2">
    <source>
        <dbReference type="ARBA" id="ARBA00023043"/>
    </source>
</evidence>
<name>A0A1Y2IZ02_TRAC3</name>
<reference evidence="5 6" key="1">
    <citation type="journal article" date="2015" name="Biotechnol. Biofuels">
        <title>Enhanced degradation of softwood versus hardwood by the white-rot fungus Pycnoporus coccineus.</title>
        <authorList>
            <person name="Couturier M."/>
            <person name="Navarro D."/>
            <person name="Chevret D."/>
            <person name="Henrissat B."/>
            <person name="Piumi F."/>
            <person name="Ruiz-Duenas F.J."/>
            <person name="Martinez A.T."/>
            <person name="Grigoriev I.V."/>
            <person name="Riley R."/>
            <person name="Lipzen A."/>
            <person name="Berrin J.G."/>
            <person name="Master E.R."/>
            <person name="Rosso M.N."/>
        </authorList>
    </citation>
    <scope>NUCLEOTIDE SEQUENCE [LARGE SCALE GENOMIC DNA]</scope>
    <source>
        <strain evidence="5 6">BRFM310</strain>
    </source>
</reference>
<evidence type="ECO:0000256" key="3">
    <source>
        <dbReference type="PROSITE-ProRule" id="PRU00023"/>
    </source>
</evidence>
<dbReference type="EMBL" id="KZ084090">
    <property type="protein sequence ID" value="OSD06346.1"/>
    <property type="molecule type" value="Genomic_DNA"/>
</dbReference>
<dbReference type="Pfam" id="PF13857">
    <property type="entry name" value="Ank_5"/>
    <property type="match status" value="1"/>
</dbReference>
<dbReference type="PROSITE" id="PS50297">
    <property type="entry name" value="ANK_REP_REGION"/>
    <property type="match status" value="1"/>
</dbReference>
<feature type="repeat" description="ANK" evidence="3">
    <location>
        <begin position="101"/>
        <end position="133"/>
    </location>
</feature>
<keyword evidence="2 3" id="KW-0040">ANK repeat</keyword>
<dbReference type="InterPro" id="IPR036770">
    <property type="entry name" value="Ankyrin_rpt-contain_sf"/>
</dbReference>
<sequence>MTSSSRAPLRAARAALDATLIDAAARADLDAVRTALANGADANAVDEATGYTAVTCAIAGDSWEDVDVSDASFMLQDRVEVLRTLIGSDTTSLYALNAPARGVTPLGLAAWLNIPDVIRVLLDEGRGLVAVDGTDAVGVTPLMYTARDGAVETASLLLVKGARPDLRDTHHRTAVQHALRHPQLLYMCESALRKQRAWDFLHGNRRRLSNVPQSYIAQVESWMTLPLQLKAWHPPSEATLSKATAALIRAACTGDVLSLYQHLYITQHRSSILVNRLDSQGWSPLHYCVCAANPSFEVLDALFLAGADTSLYTSTKHGTPLHCLARKAQDPVGEAQVAHLHAFVRHLVLDLRAPLSAKDENGETCIHVAAERGQSIEVLLALIACDTRGAVRKMTNSRGLTPLEVARPELRFAFGPDAEPRRSSSVASFRTVRPSTSSMSSTSSFASFTPANPHIRPQVSAIFRPNSPLPEVDASLLPHRILENLTQVGYDYETSDALELDGLSSILDETVHLGELWVRTTQARIREAAQDLRDARGRLGQVDTLLEDVTRDLEAVFGARFRDDVDQRNSLECARRRTTDSGDSDATAVSGRASSQLSRKWRSMSDLRSSSDASRHQSDVPDVPYLRTKTIEEEDEPPASPEKPSTFLDALLSPTASRKSSKSELSSGGPNRSPSPLPSTKKDSSASSTARLKAWFRKKLKIDYPDTIQEKRYGHNAEKHAMKLVDQELLSTSRCIIRTANRDMSSIEGCMDNADHYLSLASHMILQTERRLKMVILNRRANLETARLAQLRDHLDDPFMTEIASTVRSAAQAPVPFPCTRARSGSDSDYSFSSTSASSSVISLSSTLNESEDDDTRILRRFITRKVEARTEGALEEIDKVMTWLRIVQDTLRSLRRRTHASTNTHDSPM</sequence>